<dbReference type="Proteomes" id="UP000559860">
    <property type="component" value="Unassembled WGS sequence"/>
</dbReference>
<name>A0A7W4IUU3_9PROT</name>
<protein>
    <recommendedName>
        <fullName evidence="4">Transcriptional regulator MntR</fullName>
        <ecNumber evidence="3">2.7.13.3</ecNumber>
    </recommendedName>
</protein>
<comment type="caution">
    <text evidence="15">The sequence shown here is derived from an EMBL/GenBank/DDBJ whole genome shotgun (WGS) entry which is preliminary data.</text>
</comment>
<dbReference type="InterPro" id="IPR022687">
    <property type="entry name" value="HTH_DTXR"/>
</dbReference>
<dbReference type="PANTHER" id="PTHR41523:SF7">
    <property type="entry name" value="HISTIDINE KINASE"/>
    <property type="match status" value="1"/>
</dbReference>
<evidence type="ECO:0000256" key="6">
    <source>
        <dbReference type="ARBA" id="ARBA00022679"/>
    </source>
</evidence>
<dbReference type="InterPro" id="IPR001367">
    <property type="entry name" value="Fe_dep_repressor"/>
</dbReference>
<feature type="domain" description="HTH dtxR-type" evidence="14">
    <location>
        <begin position="519"/>
        <end position="575"/>
    </location>
</feature>
<dbReference type="Gene3D" id="3.30.565.10">
    <property type="entry name" value="Histidine kinase-like ATPase, C-terminal domain"/>
    <property type="match status" value="1"/>
</dbReference>
<keyword evidence="11" id="KW-0238">DNA-binding</keyword>
<comment type="function">
    <text evidence="13">In the presence of manganese, represses expression of mntH and mntS. Up-regulates expression of mntP.</text>
</comment>
<evidence type="ECO:0000256" key="13">
    <source>
        <dbReference type="ARBA" id="ARBA00025185"/>
    </source>
</evidence>
<evidence type="ECO:0000259" key="14">
    <source>
        <dbReference type="PROSITE" id="PS50944"/>
    </source>
</evidence>
<dbReference type="GO" id="GO:0046914">
    <property type="term" value="F:transition metal ion binding"/>
    <property type="evidence" value="ECO:0007669"/>
    <property type="project" value="InterPro"/>
</dbReference>
<dbReference type="Pfam" id="PF08448">
    <property type="entry name" value="PAS_4"/>
    <property type="match status" value="2"/>
</dbReference>
<dbReference type="SUPFAM" id="SSF55874">
    <property type="entry name" value="ATPase domain of HSP90 chaperone/DNA topoisomerase II/histidine kinase"/>
    <property type="match status" value="1"/>
</dbReference>
<keyword evidence="8" id="KW-0418">Kinase</keyword>
<reference evidence="15 16" key="1">
    <citation type="submission" date="2020-04" db="EMBL/GenBank/DDBJ databases">
        <title>Description of novel Gluconacetobacter.</title>
        <authorList>
            <person name="Sombolestani A."/>
        </authorList>
    </citation>
    <scope>NUCLEOTIDE SEQUENCE [LARGE SCALE GENOMIC DNA]</scope>
    <source>
        <strain evidence="15 16">LMG 27801</strain>
    </source>
</reference>
<dbReference type="NCBIfam" id="NF008273">
    <property type="entry name" value="PRK11050.1"/>
    <property type="match status" value="1"/>
</dbReference>
<evidence type="ECO:0000256" key="11">
    <source>
        <dbReference type="ARBA" id="ARBA00023125"/>
    </source>
</evidence>
<dbReference type="EMBL" id="JABEQD010000009">
    <property type="protein sequence ID" value="MBB2169338.1"/>
    <property type="molecule type" value="Genomic_DNA"/>
</dbReference>
<dbReference type="GO" id="GO:0004673">
    <property type="term" value="F:protein histidine kinase activity"/>
    <property type="evidence" value="ECO:0007669"/>
    <property type="project" value="UniProtKB-EC"/>
</dbReference>
<dbReference type="AlphaFoldDB" id="A0A7W4IUU3"/>
<dbReference type="InterPro" id="IPR036421">
    <property type="entry name" value="Fe_dep_repressor_sf"/>
</dbReference>
<dbReference type="SUPFAM" id="SSF55785">
    <property type="entry name" value="PYP-like sensor domain (PAS domain)"/>
    <property type="match status" value="2"/>
</dbReference>
<proteinExistence type="inferred from homology"/>
<keyword evidence="5" id="KW-0597">Phosphoprotein</keyword>
<keyword evidence="9" id="KW-0067">ATP-binding</keyword>
<evidence type="ECO:0000313" key="16">
    <source>
        <dbReference type="Proteomes" id="UP000559860"/>
    </source>
</evidence>
<dbReference type="Gene3D" id="3.30.450.20">
    <property type="entry name" value="PAS domain"/>
    <property type="match status" value="2"/>
</dbReference>
<evidence type="ECO:0000256" key="7">
    <source>
        <dbReference type="ARBA" id="ARBA00022741"/>
    </source>
</evidence>
<keyword evidence="7" id="KW-0547">Nucleotide-binding</keyword>
<evidence type="ECO:0000256" key="10">
    <source>
        <dbReference type="ARBA" id="ARBA00023015"/>
    </source>
</evidence>
<dbReference type="Pfam" id="PF07536">
    <property type="entry name" value="HWE_HK"/>
    <property type="match status" value="1"/>
</dbReference>
<keyword evidence="16" id="KW-1185">Reference proteome</keyword>
<dbReference type="Pfam" id="PF01325">
    <property type="entry name" value="Fe_dep_repress"/>
    <property type="match status" value="1"/>
</dbReference>
<dbReference type="GO" id="GO:0003700">
    <property type="term" value="F:DNA-binding transcription factor activity"/>
    <property type="evidence" value="ECO:0007669"/>
    <property type="project" value="InterPro"/>
</dbReference>
<evidence type="ECO:0000256" key="12">
    <source>
        <dbReference type="ARBA" id="ARBA00023163"/>
    </source>
</evidence>
<dbReference type="SMART" id="SM00529">
    <property type="entry name" value="HTH_DTXR"/>
    <property type="match status" value="1"/>
</dbReference>
<dbReference type="CDD" id="cd00130">
    <property type="entry name" value="PAS"/>
    <property type="match status" value="1"/>
</dbReference>
<evidence type="ECO:0000256" key="1">
    <source>
        <dbReference type="ARBA" id="ARBA00000085"/>
    </source>
</evidence>
<keyword evidence="12" id="KW-0804">Transcription</keyword>
<dbReference type="PANTHER" id="PTHR41523">
    <property type="entry name" value="TWO-COMPONENT SYSTEM SENSOR PROTEIN"/>
    <property type="match status" value="1"/>
</dbReference>
<accession>A0A7W4IUU3</accession>
<comment type="similarity">
    <text evidence="2">Belongs to the DtxR/MntR family.</text>
</comment>
<dbReference type="SUPFAM" id="SSF47979">
    <property type="entry name" value="Iron-dependent repressor protein, dimerization domain"/>
    <property type="match status" value="1"/>
</dbReference>
<keyword evidence="6" id="KW-0808">Transferase</keyword>
<dbReference type="InterPro" id="IPR035965">
    <property type="entry name" value="PAS-like_dom_sf"/>
</dbReference>
<dbReference type="Gene3D" id="1.10.60.10">
    <property type="entry name" value="Iron dependent repressor, metal binding and dimerisation domain"/>
    <property type="match status" value="1"/>
</dbReference>
<evidence type="ECO:0000256" key="9">
    <source>
        <dbReference type="ARBA" id="ARBA00022840"/>
    </source>
</evidence>
<evidence type="ECO:0000256" key="8">
    <source>
        <dbReference type="ARBA" id="ARBA00022777"/>
    </source>
</evidence>
<sequence>MPQEDGFSEDRYGSLDLVPDMVCVCGSDGLHDYFNQAWRAYGTAVFASARWREWVLPADRHRVDQALREAMLSGSGCESDLRLVHPVDGARWFLLRARPLPGGADGACRWLHSLTDIDARKRRELTLLRDIRFQAEMLNVSVDCIKLLRPDGTLLQMNRAGCLALNVGEASGFGMEWLHLLPKESHPAGRQALLKARQGENARFLGVSQLPGQDPRHWDNMLTPVKNAEGDVEAILCVSRDVTGERTSERRIASLMHELTHRSKNMLAVVQALIRRTVPDPHAPFVSVLGQRIAAIVRNQDLLINGQWSGITIEMLLTSQTAVIGDVNQKRLLLHGVGGLCLLPETAERIGLAIHELTTNAIKYGALSNESGTVTIDWAIQEQGDDERFRLAWQEKGGPPVQAPAVRGFGTAVIERNPRAVRGASVVYRYEPDGVTWTFEAPVSSVMEEGGAELGIPPCRLHGLKGGNVLCFAEYCLAESSPLKRQAGAAANVPRIVDAKVQSEGFRANRAARRNVLVEDYVELIADLLDEGMEARQVDIAARLGVSQPTVAKMLARLANEGLVTQKPYRGVFLTPAGEALATNVRRRHGIVESFLTALGISTENVRIDAEGIEHYASEETLAAFERALNAGLQSFMAADGVKRGG</sequence>
<gene>
    <name evidence="15" type="primary">mntR</name>
    <name evidence="15" type="ORF">HLH36_13410</name>
</gene>
<dbReference type="InterPro" id="IPR013656">
    <property type="entry name" value="PAS_4"/>
</dbReference>
<keyword evidence="10" id="KW-0805">Transcription regulation</keyword>
<evidence type="ECO:0000313" key="15">
    <source>
        <dbReference type="EMBL" id="MBB2169338.1"/>
    </source>
</evidence>
<evidence type="ECO:0000256" key="5">
    <source>
        <dbReference type="ARBA" id="ARBA00022553"/>
    </source>
</evidence>
<dbReference type="EC" id="2.7.13.3" evidence="3"/>
<dbReference type="InterPro" id="IPR022689">
    <property type="entry name" value="Iron_dep_repressor"/>
</dbReference>
<dbReference type="InterPro" id="IPR036390">
    <property type="entry name" value="WH_DNA-bd_sf"/>
</dbReference>
<dbReference type="InterPro" id="IPR011102">
    <property type="entry name" value="Sig_transdc_His_kinase_HWE"/>
</dbReference>
<dbReference type="InterPro" id="IPR036890">
    <property type="entry name" value="HATPase_C_sf"/>
</dbReference>
<dbReference type="Pfam" id="PF02742">
    <property type="entry name" value="Fe_dep_repr_C"/>
    <property type="match status" value="1"/>
</dbReference>
<dbReference type="SMART" id="SM00911">
    <property type="entry name" value="HWE_HK"/>
    <property type="match status" value="1"/>
</dbReference>
<dbReference type="SUPFAM" id="SSF46785">
    <property type="entry name" value="Winged helix' DNA-binding domain"/>
    <property type="match status" value="1"/>
</dbReference>
<dbReference type="GO" id="GO:0005524">
    <property type="term" value="F:ATP binding"/>
    <property type="evidence" value="ECO:0007669"/>
    <property type="project" value="UniProtKB-KW"/>
</dbReference>
<dbReference type="GO" id="GO:0046983">
    <property type="term" value="F:protein dimerization activity"/>
    <property type="evidence" value="ECO:0007669"/>
    <property type="project" value="InterPro"/>
</dbReference>
<dbReference type="GO" id="GO:0003677">
    <property type="term" value="F:DNA binding"/>
    <property type="evidence" value="ECO:0007669"/>
    <property type="project" value="UniProtKB-KW"/>
</dbReference>
<dbReference type="InterPro" id="IPR000014">
    <property type="entry name" value="PAS"/>
</dbReference>
<evidence type="ECO:0000256" key="4">
    <source>
        <dbReference type="ARBA" id="ARBA00022386"/>
    </source>
</evidence>
<comment type="catalytic activity">
    <reaction evidence="1">
        <text>ATP + protein L-histidine = ADP + protein N-phospho-L-histidine.</text>
        <dbReference type="EC" id="2.7.13.3"/>
    </reaction>
</comment>
<evidence type="ECO:0000256" key="2">
    <source>
        <dbReference type="ARBA" id="ARBA00007871"/>
    </source>
</evidence>
<evidence type="ECO:0000256" key="3">
    <source>
        <dbReference type="ARBA" id="ARBA00012438"/>
    </source>
</evidence>
<dbReference type="Gene3D" id="1.10.10.10">
    <property type="entry name" value="Winged helix-like DNA-binding domain superfamily/Winged helix DNA-binding domain"/>
    <property type="match status" value="1"/>
</dbReference>
<organism evidence="15 16">
    <name type="scientific">Gluconacetobacter aggeris</name>
    <dbReference type="NCBI Taxonomy" id="1286186"/>
    <lineage>
        <taxon>Bacteria</taxon>
        <taxon>Pseudomonadati</taxon>
        <taxon>Pseudomonadota</taxon>
        <taxon>Alphaproteobacteria</taxon>
        <taxon>Acetobacterales</taxon>
        <taxon>Acetobacteraceae</taxon>
        <taxon>Gluconacetobacter</taxon>
    </lineage>
</organism>
<dbReference type="InterPro" id="IPR036388">
    <property type="entry name" value="WH-like_DNA-bd_sf"/>
</dbReference>
<dbReference type="PROSITE" id="PS50944">
    <property type="entry name" value="HTH_DTXR"/>
    <property type="match status" value="1"/>
</dbReference>